<dbReference type="Proteomes" id="UP000299102">
    <property type="component" value="Unassembled WGS sequence"/>
</dbReference>
<evidence type="ECO:0000313" key="2">
    <source>
        <dbReference type="EMBL" id="GBP22555.1"/>
    </source>
</evidence>
<protein>
    <submittedName>
        <fullName evidence="2">Uncharacterized protein</fullName>
    </submittedName>
</protein>
<keyword evidence="3" id="KW-1185">Reference proteome</keyword>
<name>A0A4C1U841_EUMVA</name>
<reference evidence="2 3" key="1">
    <citation type="journal article" date="2019" name="Commun. Biol.">
        <title>The bagworm genome reveals a unique fibroin gene that provides high tensile strength.</title>
        <authorList>
            <person name="Kono N."/>
            <person name="Nakamura H."/>
            <person name="Ohtoshi R."/>
            <person name="Tomita M."/>
            <person name="Numata K."/>
            <person name="Arakawa K."/>
        </authorList>
    </citation>
    <scope>NUCLEOTIDE SEQUENCE [LARGE SCALE GENOMIC DNA]</scope>
</reference>
<dbReference type="EMBL" id="BGZK01000141">
    <property type="protein sequence ID" value="GBP22555.1"/>
    <property type="molecule type" value="Genomic_DNA"/>
</dbReference>
<accession>A0A4C1U841</accession>
<feature type="region of interest" description="Disordered" evidence="1">
    <location>
        <begin position="1"/>
        <end position="20"/>
    </location>
</feature>
<gene>
    <name evidence="2" type="ORF">EVAR_84795_1</name>
</gene>
<comment type="caution">
    <text evidence="2">The sequence shown here is derived from an EMBL/GenBank/DDBJ whole genome shotgun (WGS) entry which is preliminary data.</text>
</comment>
<proteinExistence type="predicted"/>
<evidence type="ECO:0000313" key="3">
    <source>
        <dbReference type="Proteomes" id="UP000299102"/>
    </source>
</evidence>
<organism evidence="2 3">
    <name type="scientific">Eumeta variegata</name>
    <name type="common">Bagworm moth</name>
    <name type="synonym">Eumeta japonica</name>
    <dbReference type="NCBI Taxonomy" id="151549"/>
    <lineage>
        <taxon>Eukaryota</taxon>
        <taxon>Metazoa</taxon>
        <taxon>Ecdysozoa</taxon>
        <taxon>Arthropoda</taxon>
        <taxon>Hexapoda</taxon>
        <taxon>Insecta</taxon>
        <taxon>Pterygota</taxon>
        <taxon>Neoptera</taxon>
        <taxon>Endopterygota</taxon>
        <taxon>Lepidoptera</taxon>
        <taxon>Glossata</taxon>
        <taxon>Ditrysia</taxon>
        <taxon>Tineoidea</taxon>
        <taxon>Psychidae</taxon>
        <taxon>Oiketicinae</taxon>
        <taxon>Eumeta</taxon>
    </lineage>
</organism>
<dbReference type="AlphaFoldDB" id="A0A4C1U841"/>
<evidence type="ECO:0000256" key="1">
    <source>
        <dbReference type="SAM" id="MobiDB-lite"/>
    </source>
</evidence>
<sequence length="95" mass="10736">MAKKELDSVPSPHEKKKDLHAKYKVEIFSRRHPRATGSPVVRRRRESDAARYVLPRTMPASCHSTNEKLFVFQPSTMSAARRAGLLSRAPRLPAA</sequence>